<sequence>MKTIDQWLEEYGESHRNKTNKLIHWICVPTILFCVLGLLAAIPTAGLFNWAPESIQVFANWAGVVVLLAGLFYLRLSFMMFLGMTVISVAMLFGVREVAKIELAPLWVTCLTLFVIAWIGQFIGHKIEGKKPSFFKDLQFLLIGPAWLLGFIFRKVGIKYS</sequence>
<keyword evidence="3" id="KW-1185">Reference proteome</keyword>
<dbReference type="HOGENOM" id="CLU_081702_2_1_12"/>
<keyword evidence="1" id="KW-0812">Transmembrane</keyword>
<dbReference type="RefSeq" id="WP_014804370.1">
    <property type="nucleotide sequence ID" value="NC_018020.1"/>
</dbReference>
<dbReference type="STRING" id="869212.Turpa_3231"/>
<dbReference type="InterPro" id="IPR009305">
    <property type="entry name" value="Mpo1-like"/>
</dbReference>
<dbReference type="KEGG" id="tpx:Turpa_3231"/>
<dbReference type="PANTHER" id="PTHR28026:SF9">
    <property type="entry name" value="2-HYDROXY-PALMITIC ACID DIOXYGENASE MPO1"/>
    <property type="match status" value="1"/>
</dbReference>
<gene>
    <name evidence="2" type="ordered locus">Turpa_3231</name>
</gene>
<keyword evidence="1" id="KW-1133">Transmembrane helix</keyword>
<dbReference type="GO" id="GO:0016020">
    <property type="term" value="C:membrane"/>
    <property type="evidence" value="ECO:0007669"/>
    <property type="project" value="GOC"/>
</dbReference>
<feature type="transmembrane region" description="Helical" evidence="1">
    <location>
        <begin position="54"/>
        <end position="74"/>
    </location>
</feature>
<reference evidence="2 3" key="1">
    <citation type="submission" date="2012-06" db="EMBL/GenBank/DDBJ databases">
        <title>The complete chromosome of genome of Turneriella parva DSM 21527.</title>
        <authorList>
            <consortium name="US DOE Joint Genome Institute (JGI-PGF)"/>
            <person name="Lucas S."/>
            <person name="Han J."/>
            <person name="Lapidus A."/>
            <person name="Bruce D."/>
            <person name="Goodwin L."/>
            <person name="Pitluck S."/>
            <person name="Peters L."/>
            <person name="Kyrpides N."/>
            <person name="Mavromatis K."/>
            <person name="Ivanova N."/>
            <person name="Mikhailova N."/>
            <person name="Chertkov O."/>
            <person name="Detter J.C."/>
            <person name="Tapia R."/>
            <person name="Han C."/>
            <person name="Land M."/>
            <person name="Hauser L."/>
            <person name="Markowitz V."/>
            <person name="Cheng J.-F."/>
            <person name="Hugenholtz P."/>
            <person name="Woyke T."/>
            <person name="Wu D."/>
            <person name="Gronow S."/>
            <person name="Wellnitz S."/>
            <person name="Brambilla E."/>
            <person name="Klenk H.-P."/>
            <person name="Eisen J.A."/>
        </authorList>
    </citation>
    <scope>NUCLEOTIDE SEQUENCE [LARGE SCALE GENOMIC DNA]</scope>
    <source>
        <strain evidence="3">ATCC BAA-1111 / DSM 21527 / NCTC 11395 / H</strain>
    </source>
</reference>
<protein>
    <recommendedName>
        <fullName evidence="4">PRS2 protein</fullName>
    </recommendedName>
</protein>
<dbReference type="GO" id="GO:0046521">
    <property type="term" value="P:sphingoid catabolic process"/>
    <property type="evidence" value="ECO:0007669"/>
    <property type="project" value="TreeGrafter"/>
</dbReference>
<dbReference type="PANTHER" id="PTHR28026">
    <property type="entry name" value="DUF962 DOMAIN PROTEIN (AFU_ORTHOLOGUE AFUA_8G05310)"/>
    <property type="match status" value="1"/>
</dbReference>
<evidence type="ECO:0000313" key="3">
    <source>
        <dbReference type="Proteomes" id="UP000006048"/>
    </source>
</evidence>
<evidence type="ECO:0008006" key="4">
    <source>
        <dbReference type="Google" id="ProtNLM"/>
    </source>
</evidence>
<dbReference type="EMBL" id="CP002959">
    <property type="protein sequence ID" value="AFM13870.1"/>
    <property type="molecule type" value="Genomic_DNA"/>
</dbReference>
<feature type="transmembrane region" description="Helical" evidence="1">
    <location>
        <begin position="22"/>
        <end position="42"/>
    </location>
</feature>
<accession>I4B9B3</accession>
<organism evidence="2 3">
    <name type="scientific">Turneriella parva (strain ATCC BAA-1111 / DSM 21527 / NCTC 11395 / H)</name>
    <name type="common">Leptospira parva</name>
    <dbReference type="NCBI Taxonomy" id="869212"/>
    <lineage>
        <taxon>Bacteria</taxon>
        <taxon>Pseudomonadati</taxon>
        <taxon>Spirochaetota</taxon>
        <taxon>Spirochaetia</taxon>
        <taxon>Leptospirales</taxon>
        <taxon>Leptospiraceae</taxon>
        <taxon>Turneriella</taxon>
    </lineage>
</organism>
<dbReference type="Pfam" id="PF06127">
    <property type="entry name" value="Mpo1-like"/>
    <property type="match status" value="1"/>
</dbReference>
<dbReference type="AlphaFoldDB" id="I4B9B3"/>
<dbReference type="Proteomes" id="UP000006048">
    <property type="component" value="Chromosome"/>
</dbReference>
<feature type="transmembrane region" description="Helical" evidence="1">
    <location>
        <begin position="105"/>
        <end position="123"/>
    </location>
</feature>
<name>I4B9B3_TURPD</name>
<dbReference type="OrthoDB" id="5515308at2"/>
<evidence type="ECO:0000256" key="1">
    <source>
        <dbReference type="SAM" id="Phobius"/>
    </source>
</evidence>
<feature type="transmembrane region" description="Helical" evidence="1">
    <location>
        <begin position="135"/>
        <end position="153"/>
    </location>
</feature>
<proteinExistence type="predicted"/>
<keyword evidence="1" id="KW-0472">Membrane</keyword>
<dbReference type="PATRIC" id="fig|869212.3.peg.3261"/>
<evidence type="ECO:0000313" key="2">
    <source>
        <dbReference type="EMBL" id="AFM13870.1"/>
    </source>
</evidence>